<name>A0ABP4YAN4_9ACTN</name>
<comment type="caution">
    <text evidence="3">The sequence shown here is derived from an EMBL/GenBank/DDBJ whole genome shotgun (WGS) entry which is preliminary data.</text>
</comment>
<dbReference type="Proteomes" id="UP001500218">
    <property type="component" value="Unassembled WGS sequence"/>
</dbReference>
<accession>A0ABP4YAN4</accession>
<feature type="transmembrane region" description="Helical" evidence="2">
    <location>
        <begin position="190"/>
        <end position="207"/>
    </location>
</feature>
<feature type="region of interest" description="Disordered" evidence="1">
    <location>
        <begin position="1"/>
        <end position="77"/>
    </location>
</feature>
<proteinExistence type="predicted"/>
<evidence type="ECO:0000256" key="2">
    <source>
        <dbReference type="SAM" id="Phobius"/>
    </source>
</evidence>
<feature type="transmembrane region" description="Helical" evidence="2">
    <location>
        <begin position="265"/>
        <end position="282"/>
    </location>
</feature>
<gene>
    <name evidence="3" type="ORF">GCM10009682_26260</name>
</gene>
<organism evidence="3 4">
    <name type="scientific">Luedemannella flava</name>
    <dbReference type="NCBI Taxonomy" id="349316"/>
    <lineage>
        <taxon>Bacteria</taxon>
        <taxon>Bacillati</taxon>
        <taxon>Actinomycetota</taxon>
        <taxon>Actinomycetes</taxon>
        <taxon>Micromonosporales</taxon>
        <taxon>Micromonosporaceae</taxon>
        <taxon>Luedemannella</taxon>
    </lineage>
</organism>
<dbReference type="RefSeq" id="WP_344130188.1">
    <property type="nucleotide sequence ID" value="NZ_BAAALT010000067.1"/>
</dbReference>
<feature type="transmembrane region" description="Helical" evidence="2">
    <location>
        <begin position="219"/>
        <end position="245"/>
    </location>
</feature>
<feature type="region of interest" description="Disordered" evidence="1">
    <location>
        <begin position="94"/>
        <end position="153"/>
    </location>
</feature>
<keyword evidence="4" id="KW-1185">Reference proteome</keyword>
<evidence type="ECO:0000313" key="3">
    <source>
        <dbReference type="EMBL" id="GAA1803173.1"/>
    </source>
</evidence>
<dbReference type="EMBL" id="BAAALT010000067">
    <property type="protein sequence ID" value="GAA1803173.1"/>
    <property type="molecule type" value="Genomic_DNA"/>
</dbReference>
<reference evidence="4" key="1">
    <citation type="journal article" date="2019" name="Int. J. Syst. Evol. Microbiol.">
        <title>The Global Catalogue of Microorganisms (GCM) 10K type strain sequencing project: providing services to taxonomists for standard genome sequencing and annotation.</title>
        <authorList>
            <consortium name="The Broad Institute Genomics Platform"/>
            <consortium name="The Broad Institute Genome Sequencing Center for Infectious Disease"/>
            <person name="Wu L."/>
            <person name="Ma J."/>
        </authorList>
    </citation>
    <scope>NUCLEOTIDE SEQUENCE [LARGE SCALE GENOMIC DNA]</scope>
    <source>
        <strain evidence="4">JCM 13250</strain>
    </source>
</reference>
<keyword evidence="2" id="KW-1133">Transmembrane helix</keyword>
<protein>
    <submittedName>
        <fullName evidence="3">Uncharacterized protein</fullName>
    </submittedName>
</protein>
<keyword evidence="2" id="KW-0472">Membrane</keyword>
<feature type="compositionally biased region" description="Low complexity" evidence="1">
    <location>
        <begin position="94"/>
        <end position="108"/>
    </location>
</feature>
<evidence type="ECO:0000313" key="4">
    <source>
        <dbReference type="Proteomes" id="UP001500218"/>
    </source>
</evidence>
<keyword evidence="2" id="KW-0812">Transmembrane</keyword>
<sequence>MDGRRSYSDDSDNNRWYPGATGARRYDEPDEFAAPPRDGSGSYPRDTSGSYPTPTRGRRAAPEQTGSPLFTPEEAARLHAAQAIANQATSAARSATYSSGSGPITGVPAGPPPPGLTPPVGPASPAAPPGYGTHIPAQPGPDYGAAQPATPGRPPADLTAPHEFVSSDVAPVGAPARPVSNGVYRARRPAVAIGLSTVAVVAGLLFFRGFMIAAFGPTFLFGGVIAGVLALASLPLLVLGLYALVTGAAHGAETVGFRLWAKPPLAYLLVGLILLLGAALAVN</sequence>
<evidence type="ECO:0000256" key="1">
    <source>
        <dbReference type="SAM" id="MobiDB-lite"/>
    </source>
</evidence>
<feature type="compositionally biased region" description="Pro residues" evidence="1">
    <location>
        <begin position="109"/>
        <end position="128"/>
    </location>
</feature>